<dbReference type="Proteomes" id="UP000838878">
    <property type="component" value="Chromosome 5"/>
</dbReference>
<dbReference type="AlphaFoldDB" id="A0A8J9YAD7"/>
<sequence>MPLNRTPPLATHALTTSNIARTSSEPHISGDSVTISELLDTSTPKPTFRNIKRKRSESDGDFNYFITELRQMFHELKVDQSSKIDKLCSAVEDMRSSVTFLADKYESLLSKFGKDTDFNLELDTGYPESLSHYNASEAAVKN</sequence>
<name>A0A8J9YAD7_9NEOP</name>
<reference evidence="1" key="1">
    <citation type="submission" date="2021-12" db="EMBL/GenBank/DDBJ databases">
        <authorList>
            <person name="Martin H S."/>
        </authorList>
    </citation>
    <scope>NUCLEOTIDE SEQUENCE</scope>
</reference>
<protein>
    <submittedName>
        <fullName evidence="1">Uncharacterized protein</fullName>
    </submittedName>
</protein>
<feature type="non-terminal residue" evidence="1">
    <location>
        <position position="142"/>
    </location>
</feature>
<evidence type="ECO:0000313" key="1">
    <source>
        <dbReference type="EMBL" id="CAH0725079.1"/>
    </source>
</evidence>
<accession>A0A8J9YAD7</accession>
<organism evidence="1 2">
    <name type="scientific">Brenthis ino</name>
    <name type="common">lesser marbled fritillary</name>
    <dbReference type="NCBI Taxonomy" id="405034"/>
    <lineage>
        <taxon>Eukaryota</taxon>
        <taxon>Metazoa</taxon>
        <taxon>Ecdysozoa</taxon>
        <taxon>Arthropoda</taxon>
        <taxon>Hexapoda</taxon>
        <taxon>Insecta</taxon>
        <taxon>Pterygota</taxon>
        <taxon>Neoptera</taxon>
        <taxon>Endopterygota</taxon>
        <taxon>Lepidoptera</taxon>
        <taxon>Glossata</taxon>
        <taxon>Ditrysia</taxon>
        <taxon>Papilionoidea</taxon>
        <taxon>Nymphalidae</taxon>
        <taxon>Heliconiinae</taxon>
        <taxon>Argynnini</taxon>
        <taxon>Brenthis</taxon>
    </lineage>
</organism>
<dbReference type="OrthoDB" id="7484550at2759"/>
<keyword evidence="2" id="KW-1185">Reference proteome</keyword>
<proteinExistence type="predicted"/>
<gene>
    <name evidence="1" type="ORF">BINO364_LOCUS10699</name>
</gene>
<dbReference type="EMBL" id="OV170225">
    <property type="protein sequence ID" value="CAH0725079.1"/>
    <property type="molecule type" value="Genomic_DNA"/>
</dbReference>
<evidence type="ECO:0000313" key="2">
    <source>
        <dbReference type="Proteomes" id="UP000838878"/>
    </source>
</evidence>